<sequence>MQLNYFLLSVALITVSLCNSIATAEVVTDTNRMLTSVQVEERISFPGLNTLKSAFRKTWAKSKDRHAKRVMDKMLKDNNNFIRH</sequence>
<keyword evidence="3" id="KW-1185">Reference proteome</keyword>
<comment type="caution">
    <text evidence="2">The sequence shown here is derived from an EMBL/GenBank/DDBJ whole genome shotgun (WGS) entry which is preliminary data.</text>
</comment>
<protein>
    <submittedName>
        <fullName evidence="2">RxLR effector</fullName>
    </submittedName>
</protein>
<keyword evidence="1" id="KW-0732">Signal</keyword>
<name>A0A2P4X0G9_9STRA</name>
<accession>A0A2P4X0G9</accession>
<feature type="chain" id="PRO_5015141457" evidence="1">
    <location>
        <begin position="19"/>
        <end position="84"/>
    </location>
</feature>
<evidence type="ECO:0000256" key="1">
    <source>
        <dbReference type="SAM" id="SignalP"/>
    </source>
</evidence>
<dbReference type="AlphaFoldDB" id="A0A2P4X0G9"/>
<evidence type="ECO:0000313" key="3">
    <source>
        <dbReference type="Proteomes" id="UP000237271"/>
    </source>
</evidence>
<dbReference type="Proteomes" id="UP000237271">
    <property type="component" value="Unassembled WGS sequence"/>
</dbReference>
<dbReference type="OrthoDB" id="127149at2759"/>
<gene>
    <name evidence="2" type="ORF">PHPALM_36229</name>
</gene>
<reference evidence="2 3" key="1">
    <citation type="journal article" date="2017" name="Genome Biol. Evol.">
        <title>Phytophthora megakarya and P. palmivora, closely related causal agents of cacao black pod rot, underwent increases in genome sizes and gene numbers by different mechanisms.</title>
        <authorList>
            <person name="Ali S.S."/>
            <person name="Shao J."/>
            <person name="Lary D.J."/>
            <person name="Kronmiller B."/>
            <person name="Shen D."/>
            <person name="Strem M.D."/>
            <person name="Amoako-Attah I."/>
            <person name="Akrofi A.Y."/>
            <person name="Begoude B.A."/>
            <person name="Ten Hoopen G.M."/>
            <person name="Coulibaly K."/>
            <person name="Kebe B.I."/>
            <person name="Melnick R.L."/>
            <person name="Guiltinan M.J."/>
            <person name="Tyler B.M."/>
            <person name="Meinhardt L.W."/>
            <person name="Bailey B.A."/>
        </authorList>
    </citation>
    <scope>NUCLEOTIDE SEQUENCE [LARGE SCALE GENOMIC DNA]</scope>
    <source>
        <strain evidence="3">sbr112.9</strain>
    </source>
</reference>
<feature type="signal peptide" evidence="1">
    <location>
        <begin position="1"/>
        <end position="18"/>
    </location>
</feature>
<organism evidence="2 3">
    <name type="scientific">Phytophthora palmivora</name>
    <dbReference type="NCBI Taxonomy" id="4796"/>
    <lineage>
        <taxon>Eukaryota</taxon>
        <taxon>Sar</taxon>
        <taxon>Stramenopiles</taxon>
        <taxon>Oomycota</taxon>
        <taxon>Peronosporomycetes</taxon>
        <taxon>Peronosporales</taxon>
        <taxon>Peronosporaceae</taxon>
        <taxon>Phytophthora</taxon>
    </lineage>
</organism>
<evidence type="ECO:0000313" key="2">
    <source>
        <dbReference type="EMBL" id="POM59047.1"/>
    </source>
</evidence>
<proteinExistence type="predicted"/>
<dbReference type="EMBL" id="NCKW01020114">
    <property type="protein sequence ID" value="POM59047.1"/>
    <property type="molecule type" value="Genomic_DNA"/>
</dbReference>